<gene>
    <name evidence="1" type="ORF">BXT84_11205</name>
</gene>
<keyword evidence="2" id="KW-1185">Reference proteome</keyword>
<name>A0ABM6RSW3_9FIRM</name>
<organism evidence="1 2">
    <name type="scientific">Sulfobacillus thermotolerans</name>
    <dbReference type="NCBI Taxonomy" id="338644"/>
    <lineage>
        <taxon>Bacteria</taxon>
        <taxon>Bacillati</taxon>
        <taxon>Bacillota</taxon>
        <taxon>Clostridia</taxon>
        <taxon>Eubacteriales</taxon>
        <taxon>Clostridiales Family XVII. Incertae Sedis</taxon>
        <taxon>Sulfobacillus</taxon>
    </lineage>
</organism>
<proteinExistence type="predicted"/>
<sequence>MGQTGKIIYIRIARKGARMRLHSIDLKTRIQSMAPWQECLILSERGKTLGFQTCLMPKYEETDGLRRPKGGCTERKLS</sequence>
<reference evidence="1 2" key="1">
    <citation type="journal article" date="2019" name="Sci. Rep.">
        <title>Sulfobacillus thermotolerans: new insights into resistance and metabolic capacities of acidophilic chemolithotrophs.</title>
        <authorList>
            <person name="Panyushkina A.E."/>
            <person name="Babenko V.V."/>
            <person name="Nikitina A.S."/>
            <person name="Selezneva O.V."/>
            <person name="Tsaplina I.A."/>
            <person name="Letarova M.A."/>
            <person name="Kostryukova E.S."/>
            <person name="Letarov A.V."/>
        </authorList>
    </citation>
    <scope>NUCLEOTIDE SEQUENCE [LARGE SCALE GENOMIC DNA]</scope>
    <source>
        <strain evidence="1 2">Kr1</strain>
    </source>
</reference>
<dbReference type="Proteomes" id="UP000325292">
    <property type="component" value="Chromosome"/>
</dbReference>
<evidence type="ECO:0000313" key="2">
    <source>
        <dbReference type="Proteomes" id="UP000325292"/>
    </source>
</evidence>
<protein>
    <submittedName>
        <fullName evidence="1">Uncharacterized protein</fullName>
    </submittedName>
</protein>
<evidence type="ECO:0000313" key="1">
    <source>
        <dbReference type="EMBL" id="AUW94437.1"/>
    </source>
</evidence>
<dbReference type="EMBL" id="CP019454">
    <property type="protein sequence ID" value="AUW94437.1"/>
    <property type="molecule type" value="Genomic_DNA"/>
</dbReference>
<accession>A0ABM6RSW3</accession>